<keyword evidence="3 15" id="KW-0328">Glycosyltransferase</keyword>
<keyword evidence="13" id="KW-0325">Glycoprotein</keyword>
<evidence type="ECO:0000256" key="13">
    <source>
        <dbReference type="ARBA" id="ARBA00023180"/>
    </source>
</evidence>
<accession>A0ABR8A6C6</accession>
<keyword evidence="6" id="KW-0479">Metal-binding</keyword>
<organism evidence="15 16">
    <name type="scientific">Calothrix parietina FACHB-288</name>
    <dbReference type="NCBI Taxonomy" id="2692896"/>
    <lineage>
        <taxon>Bacteria</taxon>
        <taxon>Bacillati</taxon>
        <taxon>Cyanobacteriota</taxon>
        <taxon>Cyanophyceae</taxon>
        <taxon>Nostocales</taxon>
        <taxon>Calotrichaceae</taxon>
        <taxon>Calothrix</taxon>
    </lineage>
</organism>
<evidence type="ECO:0000256" key="6">
    <source>
        <dbReference type="ARBA" id="ARBA00022723"/>
    </source>
</evidence>
<dbReference type="GO" id="GO:0016757">
    <property type="term" value="F:glycosyltransferase activity"/>
    <property type="evidence" value="ECO:0007669"/>
    <property type="project" value="UniProtKB-KW"/>
</dbReference>
<dbReference type="EMBL" id="JACJQH010000003">
    <property type="protein sequence ID" value="MBD2194377.1"/>
    <property type="molecule type" value="Genomic_DNA"/>
</dbReference>
<keyword evidence="5" id="KW-0812">Transmembrane</keyword>
<evidence type="ECO:0000256" key="5">
    <source>
        <dbReference type="ARBA" id="ARBA00022692"/>
    </source>
</evidence>
<keyword evidence="11" id="KW-0472">Membrane</keyword>
<dbReference type="RefSeq" id="WP_190538516.1">
    <property type="nucleotide sequence ID" value="NZ_CAWPNO010000062.1"/>
</dbReference>
<sequence>MRVCYLIQTHKNPQQIYRLINLIQTSSPECQIVISHDPTFCELDLSIFPKNHNIHLFFAKGGRADFSMVQSYLDALHWLLKNQIDFDWLINISGQDYPIKPIPEIEAFLATTNYDGFLEYFDVLSSASQWSIHEGHSRYFYQYQQLSPTVSDRLQKILKPLKILNYIQPWIRFNCSYDIRIGFQGKTPFNAAFKCYGGSFFTTLSRQCAEYIDNYANNNPNFIEYCRRTSISVEFFMQTILINSQLFNLCNDCKRYFDFTNSQNGSPNFLTQKDYESLAKSQAHFARKFDLALDPDIFDLIDRHNSPNQELIANTYHS</sequence>
<evidence type="ECO:0000256" key="8">
    <source>
        <dbReference type="ARBA" id="ARBA00022968"/>
    </source>
</evidence>
<comment type="caution">
    <text evidence="15">The sequence shown here is derived from an EMBL/GenBank/DDBJ whole genome shotgun (WGS) entry which is preliminary data.</text>
</comment>
<name>A0ABR8A6C6_9CYAN</name>
<keyword evidence="7" id="KW-0256">Endoplasmic reticulum</keyword>
<evidence type="ECO:0000256" key="10">
    <source>
        <dbReference type="ARBA" id="ARBA00023034"/>
    </source>
</evidence>
<evidence type="ECO:0000256" key="12">
    <source>
        <dbReference type="ARBA" id="ARBA00023157"/>
    </source>
</evidence>
<evidence type="ECO:0000256" key="14">
    <source>
        <dbReference type="ARBA" id="ARBA00042865"/>
    </source>
</evidence>
<evidence type="ECO:0000256" key="9">
    <source>
        <dbReference type="ARBA" id="ARBA00022989"/>
    </source>
</evidence>
<evidence type="ECO:0000313" key="15">
    <source>
        <dbReference type="EMBL" id="MBD2194377.1"/>
    </source>
</evidence>
<evidence type="ECO:0000256" key="4">
    <source>
        <dbReference type="ARBA" id="ARBA00022679"/>
    </source>
</evidence>
<evidence type="ECO:0000256" key="3">
    <source>
        <dbReference type="ARBA" id="ARBA00022676"/>
    </source>
</evidence>
<keyword evidence="4" id="KW-0808">Transferase</keyword>
<keyword evidence="9" id="KW-1133">Transmembrane helix</keyword>
<evidence type="ECO:0000256" key="2">
    <source>
        <dbReference type="ARBA" id="ARBA00004648"/>
    </source>
</evidence>
<evidence type="ECO:0000256" key="7">
    <source>
        <dbReference type="ARBA" id="ARBA00022824"/>
    </source>
</evidence>
<keyword evidence="16" id="KW-1185">Reference proteome</keyword>
<evidence type="ECO:0000256" key="11">
    <source>
        <dbReference type="ARBA" id="ARBA00023136"/>
    </source>
</evidence>
<evidence type="ECO:0000256" key="1">
    <source>
        <dbReference type="ARBA" id="ARBA00004323"/>
    </source>
</evidence>
<evidence type="ECO:0000313" key="16">
    <source>
        <dbReference type="Proteomes" id="UP000658514"/>
    </source>
</evidence>
<keyword evidence="8" id="KW-0735">Signal-anchor</keyword>
<dbReference type="Proteomes" id="UP000658514">
    <property type="component" value="Unassembled WGS sequence"/>
</dbReference>
<keyword evidence="12" id="KW-1015">Disulfide bond</keyword>
<dbReference type="InterPro" id="IPR043538">
    <property type="entry name" value="XYLT"/>
</dbReference>
<dbReference type="PANTHER" id="PTHR46025">
    <property type="entry name" value="XYLOSYLTRANSFERASE OXT"/>
    <property type="match status" value="1"/>
</dbReference>
<gene>
    <name evidence="15" type="ORF">H6G24_02560</name>
</gene>
<dbReference type="InterPro" id="IPR003406">
    <property type="entry name" value="Glyco_trans_14"/>
</dbReference>
<keyword evidence="10" id="KW-0333">Golgi apparatus</keyword>
<proteinExistence type="predicted"/>
<dbReference type="Pfam" id="PF02485">
    <property type="entry name" value="Branch"/>
    <property type="match status" value="1"/>
</dbReference>
<reference evidence="15 16" key="1">
    <citation type="journal article" date="2020" name="ISME J.">
        <title>Comparative genomics reveals insights into cyanobacterial evolution and habitat adaptation.</title>
        <authorList>
            <person name="Chen M.Y."/>
            <person name="Teng W.K."/>
            <person name="Zhao L."/>
            <person name="Hu C.X."/>
            <person name="Zhou Y.K."/>
            <person name="Han B.P."/>
            <person name="Song L.R."/>
            <person name="Shu W.S."/>
        </authorList>
    </citation>
    <scope>NUCLEOTIDE SEQUENCE [LARGE SCALE GENOMIC DNA]</scope>
    <source>
        <strain evidence="15 16">FACHB-288</strain>
    </source>
</reference>
<protein>
    <recommendedName>
        <fullName evidence="14">Peptide O-xylosyltransferase</fullName>
    </recommendedName>
</protein>
<comment type="subcellular location">
    <subcellularLocation>
        <location evidence="2">Endoplasmic reticulum membrane</location>
        <topology evidence="2">Single-pass type II membrane protein</topology>
    </subcellularLocation>
    <subcellularLocation>
        <location evidence="1">Golgi apparatus membrane</location>
        <topology evidence="1">Single-pass type II membrane protein</topology>
    </subcellularLocation>
</comment>
<dbReference type="PANTHER" id="PTHR46025:SF3">
    <property type="entry name" value="XYLOSYLTRANSFERASE OXT"/>
    <property type="match status" value="1"/>
</dbReference>